<gene>
    <name evidence="1" type="ORF">EZS27_031484</name>
</gene>
<accession>A0A5J4Q9Q2</accession>
<dbReference type="AlphaFoldDB" id="A0A5J4Q9Q2"/>
<reference evidence="1" key="1">
    <citation type="submission" date="2019-03" db="EMBL/GenBank/DDBJ databases">
        <title>Single cell metagenomics reveals metabolic interactions within the superorganism composed of flagellate Streblomastix strix and complex community of Bacteroidetes bacteria on its surface.</title>
        <authorList>
            <person name="Treitli S.C."/>
            <person name="Kolisko M."/>
            <person name="Husnik F."/>
            <person name="Keeling P."/>
            <person name="Hampl V."/>
        </authorList>
    </citation>
    <scope>NUCLEOTIDE SEQUENCE</scope>
    <source>
        <strain evidence="1">STM</strain>
    </source>
</reference>
<sequence>MDTFYNTRNLSFSQKIDLLRDCKDICYTWWVDKLECSVSLSRQQIEMSFDKIMEKFNESAHFVVADRTFFPIDAIKHFEIAFRAMTVLDYFLWIRIEDEKMQKILEKYGMNTVLIC</sequence>
<organism evidence="1">
    <name type="scientific">termite gut metagenome</name>
    <dbReference type="NCBI Taxonomy" id="433724"/>
    <lineage>
        <taxon>unclassified sequences</taxon>
        <taxon>metagenomes</taxon>
        <taxon>organismal metagenomes</taxon>
    </lineage>
</organism>
<dbReference type="EMBL" id="SNRY01004165">
    <property type="protein sequence ID" value="KAA6318515.1"/>
    <property type="molecule type" value="Genomic_DNA"/>
</dbReference>
<protein>
    <submittedName>
        <fullName evidence="1">Uncharacterized protein</fullName>
    </submittedName>
</protein>
<proteinExistence type="predicted"/>
<evidence type="ECO:0000313" key="1">
    <source>
        <dbReference type="EMBL" id="KAA6318515.1"/>
    </source>
</evidence>
<name>A0A5J4Q9Q2_9ZZZZ</name>
<comment type="caution">
    <text evidence="1">The sequence shown here is derived from an EMBL/GenBank/DDBJ whole genome shotgun (WGS) entry which is preliminary data.</text>
</comment>